<dbReference type="GO" id="GO:0000166">
    <property type="term" value="F:nucleotide binding"/>
    <property type="evidence" value="ECO:0007669"/>
    <property type="project" value="InterPro"/>
</dbReference>
<dbReference type="Pfam" id="PF00570">
    <property type="entry name" value="HRDC"/>
    <property type="match status" value="1"/>
</dbReference>
<reference evidence="12" key="1">
    <citation type="submission" date="2013-01" db="EMBL/GenBank/DDBJ databases">
        <title>Draft Genome Sequence of a Mulberry Tree, Morus notabilis C.K. Schneid.</title>
        <authorList>
            <person name="He N."/>
            <person name="Zhao S."/>
        </authorList>
    </citation>
    <scope>NUCLEOTIDE SEQUENCE</scope>
</reference>
<evidence type="ECO:0000256" key="1">
    <source>
        <dbReference type="ARBA" id="ARBA00004123"/>
    </source>
</evidence>
<dbReference type="GO" id="GO:0003727">
    <property type="term" value="F:single-stranded RNA binding"/>
    <property type="evidence" value="ECO:0007669"/>
    <property type="project" value="TreeGrafter"/>
</dbReference>
<dbReference type="eggNOG" id="KOG2206">
    <property type="taxonomic scope" value="Eukaryota"/>
</dbReference>
<dbReference type="Gene3D" id="3.30.420.10">
    <property type="entry name" value="Ribonuclease H-like superfamily/Ribonuclease H"/>
    <property type="match status" value="1"/>
</dbReference>
<keyword evidence="6" id="KW-0269">Exonuclease</keyword>
<evidence type="ECO:0000256" key="2">
    <source>
        <dbReference type="ARBA" id="ARBA00022552"/>
    </source>
</evidence>
<keyword evidence="3" id="KW-0540">Nuclease</keyword>
<dbReference type="Pfam" id="PF01612">
    <property type="entry name" value="DNA_pol_A_exo1"/>
    <property type="match status" value="1"/>
</dbReference>
<accession>W9SJB5</accession>
<feature type="region of interest" description="Disordered" evidence="9">
    <location>
        <begin position="625"/>
        <end position="672"/>
    </location>
</feature>
<evidence type="ECO:0000256" key="7">
    <source>
        <dbReference type="ARBA" id="ARBA00023242"/>
    </source>
</evidence>
<dbReference type="GO" id="GO:0071039">
    <property type="term" value="P:nuclear polyadenylation-dependent CUT catabolic process"/>
    <property type="evidence" value="ECO:0007669"/>
    <property type="project" value="TreeGrafter"/>
</dbReference>
<dbReference type="SUPFAM" id="SSF53098">
    <property type="entry name" value="Ribonuclease H-like"/>
    <property type="match status" value="1"/>
</dbReference>
<evidence type="ECO:0000256" key="8">
    <source>
        <dbReference type="ARBA" id="ARBA00043957"/>
    </source>
</evidence>
<dbReference type="AlphaFoldDB" id="W9SJB5"/>
<dbReference type="InterPro" id="IPR044876">
    <property type="entry name" value="HRDC_dom_sf"/>
</dbReference>
<dbReference type="GO" id="GO:0000175">
    <property type="term" value="F:3'-5'-RNA exonuclease activity"/>
    <property type="evidence" value="ECO:0007669"/>
    <property type="project" value="InterPro"/>
</dbReference>
<evidence type="ECO:0000259" key="10">
    <source>
        <dbReference type="PROSITE" id="PS50967"/>
    </source>
</evidence>
<dbReference type="PANTHER" id="PTHR12124:SF47">
    <property type="entry name" value="EXOSOME COMPONENT 10"/>
    <property type="match status" value="1"/>
</dbReference>
<dbReference type="GO" id="GO:0071044">
    <property type="term" value="P:histone mRNA catabolic process"/>
    <property type="evidence" value="ECO:0007669"/>
    <property type="project" value="TreeGrafter"/>
</dbReference>
<dbReference type="PROSITE" id="PS50967">
    <property type="entry name" value="HRDC"/>
    <property type="match status" value="1"/>
</dbReference>
<dbReference type="Pfam" id="PF08066">
    <property type="entry name" value="PMC2NT"/>
    <property type="match status" value="1"/>
</dbReference>
<dbReference type="Proteomes" id="UP000030645">
    <property type="component" value="Unassembled WGS sequence"/>
</dbReference>
<evidence type="ECO:0000256" key="9">
    <source>
        <dbReference type="SAM" id="MobiDB-lite"/>
    </source>
</evidence>
<dbReference type="InterPro" id="IPR049559">
    <property type="entry name" value="Rrp6p-like_exo"/>
</dbReference>
<dbReference type="InterPro" id="IPR012588">
    <property type="entry name" value="Exosome-assoc_fac_Rrp6_N"/>
</dbReference>
<dbReference type="InterPro" id="IPR012337">
    <property type="entry name" value="RNaseH-like_sf"/>
</dbReference>
<keyword evidence="12" id="KW-1185">Reference proteome</keyword>
<dbReference type="GO" id="GO:0071040">
    <property type="term" value="P:nuclear polyadenylation-dependent antisense transcript catabolic process"/>
    <property type="evidence" value="ECO:0007669"/>
    <property type="project" value="TreeGrafter"/>
</dbReference>
<dbReference type="CDD" id="cd06147">
    <property type="entry name" value="Rrp6p_like_exo"/>
    <property type="match status" value="1"/>
</dbReference>
<dbReference type="SMART" id="SM00474">
    <property type="entry name" value="35EXOc"/>
    <property type="match status" value="1"/>
</dbReference>
<dbReference type="GO" id="GO:0071038">
    <property type="term" value="P:TRAMP-dependent tRNA surveillance pathway"/>
    <property type="evidence" value="ECO:0007669"/>
    <property type="project" value="TreeGrafter"/>
</dbReference>
<gene>
    <name evidence="11" type="ORF">L484_008794</name>
</gene>
<dbReference type="FunFam" id="1.10.150.80:FF:000001">
    <property type="entry name" value="Putative exosome component 10"/>
    <property type="match status" value="1"/>
</dbReference>
<sequence>MTDDAMNLDQSEPSKAQSLRTLTAGPWASSVSKLLSHSRPIPSNKDFHFYHNFDEFKVPVQEISEKSQSMLKSIGSSARIWGKERAFPEDIDDAYEWLVDVNDDIFERFDMAMDEFQKLRKKEEETGGRLTNDSNSVSGSAMEDDGFQLVGGKKKKAASRNENDSNQESGVKVATKDKKMIGAKPKVPFHIPTIRRPQQEFNIFMNNSNQPFEHVWLQRSEDGQSSFHPLEELSVLDFVDKDVLHIEPVEPPSLESTSFKLVEEVKDLKELVAKLRGANEFAVDLEHNQYRSFQGLTCLIQISTRTEDFVIDALKLRIHIGPYLREVFKDPAKRKVMHGADRDIVWLQRDFGIYICNLFDTGQASRVLKLERNSLEYLLHHFCGVTANKEYQNADWRLRPLPEEMLRYGVLFLGYASFSAATSILLSLFWLDRYAREDTHYLLHIYDLMRIELFSMSKESECPNASLLEVYKRSYDICMQLYEKELLTEDSYLYIYGLQSAGLNAQQLAIVAGLCEWRDVVARAEDESTGYILPNKTLLEIAKQMPDATSKLRRLVKSKHPYIERNLGSVVSIIRNSMQNAGAFEAAEQYLKEGRIGKETTKLFTVQASEESLVLNDELEANKTASNNDLSVSSSTSRSSVLEHVPSTFEKDGPGGSSAHPGEIGKGNIGSHDPVILKESLAVSEQRKDGSTNTSFSDSAKITGATVQVKKKASGAFGALLGSANTKKRLNSGNKTKEEVKLQQIRASVQFPFHSFSSIGDQSKPVVEAPVTASKVPPPAAASPANSKLDDVIMLQDDLDVEESRNGDLGTSKDDDNDNLVASALGTDREEPMSLSDLSSSFQQCFDSDYQKRKVRQVDKPRESIGLQLKPFDYEAARKQVVFEENSKELGPGHNLSKKAKTQWRLCVCVSFSSFLSKKGKDATVLKEELLDAIAPLDRGADATPEDQQTVDQSALACSKASGQVVNLDKSSACFSPNLPGKDIEEIKAALGMPLNQTLDVYLELPSFIGRNKRQAF</sequence>
<dbReference type="InterPro" id="IPR002562">
    <property type="entry name" value="3'-5'_exonuclease_dom"/>
</dbReference>
<dbReference type="GO" id="GO:0071036">
    <property type="term" value="P:nuclear polyadenylation-dependent snoRNA catabolic process"/>
    <property type="evidence" value="ECO:0007669"/>
    <property type="project" value="TreeGrafter"/>
</dbReference>
<evidence type="ECO:0000256" key="4">
    <source>
        <dbReference type="ARBA" id="ARBA00022801"/>
    </source>
</evidence>
<feature type="compositionally biased region" description="Low complexity" evidence="9">
    <location>
        <begin position="626"/>
        <end position="642"/>
    </location>
</feature>
<keyword evidence="4" id="KW-0378">Hydrolase</keyword>
<dbReference type="GO" id="GO:0071037">
    <property type="term" value="P:nuclear polyadenylation-dependent snRNA catabolic process"/>
    <property type="evidence" value="ECO:0007669"/>
    <property type="project" value="TreeGrafter"/>
</dbReference>
<feature type="compositionally biased region" description="Polar residues" evidence="9">
    <location>
        <begin position="129"/>
        <end position="139"/>
    </location>
</feature>
<feature type="domain" description="HRDC" evidence="10">
    <location>
        <begin position="504"/>
        <end position="584"/>
    </location>
</feature>
<evidence type="ECO:0000313" key="12">
    <source>
        <dbReference type="Proteomes" id="UP000030645"/>
    </source>
</evidence>
<evidence type="ECO:0000256" key="6">
    <source>
        <dbReference type="ARBA" id="ARBA00022839"/>
    </source>
</evidence>
<feature type="region of interest" description="Disordered" evidence="9">
    <location>
        <begin position="122"/>
        <end position="172"/>
    </location>
</feature>
<feature type="compositionally biased region" description="Polar residues" evidence="9">
    <location>
        <begin position="8"/>
        <end position="20"/>
    </location>
</feature>
<dbReference type="EMBL" id="KE346269">
    <property type="protein sequence ID" value="EXC31704.1"/>
    <property type="molecule type" value="Genomic_DNA"/>
</dbReference>
<dbReference type="PANTHER" id="PTHR12124">
    <property type="entry name" value="POLYMYOSITIS/SCLERODERMA AUTOANTIGEN-RELATED"/>
    <property type="match status" value="1"/>
</dbReference>
<name>W9SJB5_9ROSA</name>
<dbReference type="SMART" id="SM00341">
    <property type="entry name" value="HRDC"/>
    <property type="match status" value="1"/>
</dbReference>
<dbReference type="InterPro" id="IPR045092">
    <property type="entry name" value="Rrp6-like"/>
</dbReference>
<evidence type="ECO:0000256" key="3">
    <source>
        <dbReference type="ARBA" id="ARBA00022722"/>
    </source>
</evidence>
<comment type="subcellular location">
    <subcellularLocation>
        <location evidence="1">Nucleus</location>
    </subcellularLocation>
</comment>
<dbReference type="STRING" id="981085.W9SJB5"/>
<dbReference type="SUPFAM" id="SSF47819">
    <property type="entry name" value="HRDC-like"/>
    <property type="match status" value="1"/>
</dbReference>
<dbReference type="GO" id="GO:0005730">
    <property type="term" value="C:nucleolus"/>
    <property type="evidence" value="ECO:0007669"/>
    <property type="project" value="TreeGrafter"/>
</dbReference>
<dbReference type="GO" id="GO:0000467">
    <property type="term" value="P:exonucleolytic trimming to generate mature 3'-end of 5.8S rRNA from tricistronic rRNA transcript (SSU-rRNA, 5.8S rRNA, LSU-rRNA)"/>
    <property type="evidence" value="ECO:0007669"/>
    <property type="project" value="InterPro"/>
</dbReference>
<dbReference type="InterPro" id="IPR036397">
    <property type="entry name" value="RNaseH_sf"/>
</dbReference>
<dbReference type="InterPro" id="IPR010997">
    <property type="entry name" value="HRDC-like_sf"/>
</dbReference>
<keyword evidence="5" id="KW-0271">Exosome</keyword>
<dbReference type="GO" id="GO:0000176">
    <property type="term" value="C:nuclear exosome (RNase complex)"/>
    <property type="evidence" value="ECO:0007669"/>
    <property type="project" value="InterPro"/>
</dbReference>
<organism evidence="11 12">
    <name type="scientific">Morus notabilis</name>
    <dbReference type="NCBI Taxonomy" id="981085"/>
    <lineage>
        <taxon>Eukaryota</taxon>
        <taxon>Viridiplantae</taxon>
        <taxon>Streptophyta</taxon>
        <taxon>Embryophyta</taxon>
        <taxon>Tracheophyta</taxon>
        <taxon>Spermatophyta</taxon>
        <taxon>Magnoliopsida</taxon>
        <taxon>eudicotyledons</taxon>
        <taxon>Gunneridae</taxon>
        <taxon>Pentapetalae</taxon>
        <taxon>rosids</taxon>
        <taxon>fabids</taxon>
        <taxon>Rosales</taxon>
        <taxon>Moraceae</taxon>
        <taxon>Moreae</taxon>
        <taxon>Morus</taxon>
    </lineage>
</organism>
<dbReference type="GO" id="GO:0071051">
    <property type="term" value="P:poly(A)-dependent snoRNA 3'-end processing"/>
    <property type="evidence" value="ECO:0007669"/>
    <property type="project" value="TreeGrafter"/>
</dbReference>
<dbReference type="GO" id="GO:0071035">
    <property type="term" value="P:nuclear polyadenylation-dependent rRNA catabolic process"/>
    <property type="evidence" value="ECO:0007669"/>
    <property type="project" value="TreeGrafter"/>
</dbReference>
<keyword evidence="7" id="KW-0539">Nucleus</keyword>
<feature type="region of interest" description="Disordered" evidence="9">
    <location>
        <begin position="1"/>
        <end position="20"/>
    </location>
</feature>
<comment type="similarity">
    <text evidence="8">Belongs to the exosome component 10/RRP6 family.</text>
</comment>
<dbReference type="InterPro" id="IPR002121">
    <property type="entry name" value="HRDC_dom"/>
</dbReference>
<keyword evidence="2" id="KW-0698">rRNA processing</keyword>
<proteinExistence type="inferred from homology"/>
<dbReference type="Gene3D" id="1.10.150.80">
    <property type="entry name" value="HRDC domain"/>
    <property type="match status" value="1"/>
</dbReference>
<protein>
    <submittedName>
        <fullName evidence="11">Exosome component 10</fullName>
    </submittedName>
</protein>
<evidence type="ECO:0000313" key="11">
    <source>
        <dbReference type="EMBL" id="EXC31704.1"/>
    </source>
</evidence>
<evidence type="ECO:0000256" key="5">
    <source>
        <dbReference type="ARBA" id="ARBA00022835"/>
    </source>
</evidence>